<dbReference type="AlphaFoldDB" id="A0AAD7NRA4"/>
<name>A0AAD7NRA4_9AGAR</name>
<accession>A0AAD7NRA4</accession>
<comment type="caution">
    <text evidence="2">The sequence shown here is derived from an EMBL/GenBank/DDBJ whole genome shotgun (WGS) entry which is preliminary data.</text>
</comment>
<evidence type="ECO:0000313" key="3">
    <source>
        <dbReference type="Proteomes" id="UP001215280"/>
    </source>
</evidence>
<evidence type="ECO:0000256" key="1">
    <source>
        <dbReference type="SAM" id="MobiDB-lite"/>
    </source>
</evidence>
<feature type="region of interest" description="Disordered" evidence="1">
    <location>
        <begin position="1"/>
        <end position="23"/>
    </location>
</feature>
<proteinExistence type="predicted"/>
<keyword evidence="3" id="KW-1185">Reference proteome</keyword>
<gene>
    <name evidence="2" type="ORF">DFH07DRAFT_768050</name>
</gene>
<organism evidence="2 3">
    <name type="scientific">Mycena maculata</name>
    <dbReference type="NCBI Taxonomy" id="230809"/>
    <lineage>
        <taxon>Eukaryota</taxon>
        <taxon>Fungi</taxon>
        <taxon>Dikarya</taxon>
        <taxon>Basidiomycota</taxon>
        <taxon>Agaricomycotina</taxon>
        <taxon>Agaricomycetes</taxon>
        <taxon>Agaricomycetidae</taxon>
        <taxon>Agaricales</taxon>
        <taxon>Marasmiineae</taxon>
        <taxon>Mycenaceae</taxon>
        <taxon>Mycena</taxon>
    </lineage>
</organism>
<evidence type="ECO:0000313" key="2">
    <source>
        <dbReference type="EMBL" id="KAJ7771930.1"/>
    </source>
</evidence>
<reference evidence="2" key="1">
    <citation type="submission" date="2023-03" db="EMBL/GenBank/DDBJ databases">
        <title>Massive genome expansion in bonnet fungi (Mycena s.s.) driven by repeated elements and novel gene families across ecological guilds.</title>
        <authorList>
            <consortium name="Lawrence Berkeley National Laboratory"/>
            <person name="Harder C.B."/>
            <person name="Miyauchi S."/>
            <person name="Viragh M."/>
            <person name="Kuo A."/>
            <person name="Thoen E."/>
            <person name="Andreopoulos B."/>
            <person name="Lu D."/>
            <person name="Skrede I."/>
            <person name="Drula E."/>
            <person name="Henrissat B."/>
            <person name="Morin E."/>
            <person name="Kohler A."/>
            <person name="Barry K."/>
            <person name="LaButti K."/>
            <person name="Morin E."/>
            <person name="Salamov A."/>
            <person name="Lipzen A."/>
            <person name="Mereny Z."/>
            <person name="Hegedus B."/>
            <person name="Baldrian P."/>
            <person name="Stursova M."/>
            <person name="Weitz H."/>
            <person name="Taylor A."/>
            <person name="Grigoriev I.V."/>
            <person name="Nagy L.G."/>
            <person name="Martin F."/>
            <person name="Kauserud H."/>
        </authorList>
    </citation>
    <scope>NUCLEOTIDE SEQUENCE</scope>
    <source>
        <strain evidence="2">CBHHK188m</strain>
    </source>
</reference>
<feature type="region of interest" description="Disordered" evidence="1">
    <location>
        <begin position="91"/>
        <end position="110"/>
    </location>
</feature>
<dbReference type="EMBL" id="JARJLG010000020">
    <property type="protein sequence ID" value="KAJ7771930.1"/>
    <property type="molecule type" value="Genomic_DNA"/>
</dbReference>
<dbReference type="Proteomes" id="UP001215280">
    <property type="component" value="Unassembled WGS sequence"/>
</dbReference>
<sequence>MVDGTGTAPVRRVPSNLRDSSPNVVNTKLRCHQRKEEETIGRNHFGGDMLQVDLSRPDVLARVLLKNDGQKTCQKLHIKFRKNGLRLRKVSKSELEQTSGQKRSRMDQKMDVMPWGEDRSMPQTFWWQSRPSFLAKTRVADHD</sequence>
<protein>
    <submittedName>
        <fullName evidence="2">Uncharacterized protein</fullName>
    </submittedName>
</protein>